<gene>
    <name evidence="1" type="ORF">ACFFJP_05665</name>
</gene>
<dbReference type="Proteomes" id="UP001589813">
    <property type="component" value="Unassembled WGS sequence"/>
</dbReference>
<sequence length="89" mass="10278">MSQFTFTLERQALLAHYESLLHAIEDTQTEIRMQYNPERNAEVSALTADALHFRDQHDITIAELNSWKKRNVQRASSVQHAVQLLSRSA</sequence>
<organism evidence="1 2">
    <name type="scientific">Rheinheimera tilapiae</name>
    <dbReference type="NCBI Taxonomy" id="875043"/>
    <lineage>
        <taxon>Bacteria</taxon>
        <taxon>Pseudomonadati</taxon>
        <taxon>Pseudomonadota</taxon>
        <taxon>Gammaproteobacteria</taxon>
        <taxon>Chromatiales</taxon>
        <taxon>Chromatiaceae</taxon>
        <taxon>Rheinheimera</taxon>
    </lineage>
</organism>
<evidence type="ECO:0000313" key="1">
    <source>
        <dbReference type="EMBL" id="MFC0047767.1"/>
    </source>
</evidence>
<comment type="caution">
    <text evidence="1">The sequence shown here is derived from an EMBL/GenBank/DDBJ whole genome shotgun (WGS) entry which is preliminary data.</text>
</comment>
<proteinExistence type="predicted"/>
<accession>A0ABV6BCG1</accession>
<dbReference type="RefSeq" id="WP_377241325.1">
    <property type="nucleotide sequence ID" value="NZ_JBHLXP010000001.1"/>
</dbReference>
<dbReference type="EMBL" id="JBHLXP010000001">
    <property type="protein sequence ID" value="MFC0047767.1"/>
    <property type="molecule type" value="Genomic_DNA"/>
</dbReference>
<protein>
    <submittedName>
        <fullName evidence="1">Uncharacterized protein</fullName>
    </submittedName>
</protein>
<reference evidence="1 2" key="1">
    <citation type="submission" date="2024-09" db="EMBL/GenBank/DDBJ databases">
        <authorList>
            <person name="Sun Q."/>
            <person name="Mori K."/>
        </authorList>
    </citation>
    <scope>NUCLEOTIDE SEQUENCE [LARGE SCALE GENOMIC DNA]</scope>
    <source>
        <strain evidence="1 2">KCTC 23315</strain>
    </source>
</reference>
<evidence type="ECO:0000313" key="2">
    <source>
        <dbReference type="Proteomes" id="UP001589813"/>
    </source>
</evidence>
<name>A0ABV6BCG1_9GAMM</name>
<keyword evidence="2" id="KW-1185">Reference proteome</keyword>